<evidence type="ECO:0000313" key="4">
    <source>
        <dbReference type="Proteomes" id="UP000294530"/>
    </source>
</evidence>
<dbReference type="KEGG" id="blac:94351879"/>
<evidence type="ECO:0000256" key="2">
    <source>
        <dbReference type="SAM" id="SignalP"/>
    </source>
</evidence>
<dbReference type="RefSeq" id="XP_067814831.1">
    <property type="nucleotide sequence ID" value="XM_067966208.1"/>
</dbReference>
<feature type="signal peptide" evidence="2">
    <location>
        <begin position="1"/>
        <end position="18"/>
    </location>
</feature>
<proteinExistence type="predicted"/>
<organism evidence="3 4">
    <name type="scientific">Bremia lactucae</name>
    <name type="common">Lettuce downy mildew</name>
    <dbReference type="NCBI Taxonomy" id="4779"/>
    <lineage>
        <taxon>Eukaryota</taxon>
        <taxon>Sar</taxon>
        <taxon>Stramenopiles</taxon>
        <taxon>Oomycota</taxon>
        <taxon>Peronosporomycetes</taxon>
        <taxon>Peronosporales</taxon>
        <taxon>Peronosporaceae</taxon>
        <taxon>Bremia</taxon>
    </lineage>
</organism>
<keyword evidence="1" id="KW-1133">Transmembrane helix</keyword>
<dbReference type="GeneID" id="94351879"/>
<keyword evidence="1" id="KW-0472">Membrane</keyword>
<evidence type="ECO:0000313" key="3">
    <source>
        <dbReference type="EMBL" id="TDH65332.1"/>
    </source>
</evidence>
<keyword evidence="1" id="KW-0812">Transmembrane</keyword>
<keyword evidence="4" id="KW-1185">Reference proteome</keyword>
<sequence length="191" mass="21987">MRRILLLSLALTFKLVRTQEHRFPKLHGPQSLHLPQHRHTTIITTPCLSSPYRTQQVIIAHRHLEARTAQLNLEVRELLMKRHEALKSLKESAQQGNCKCESFNALTTPSQTQPTVYPEPESALRNSSWRLESTEAISNLVEIPSKDRHASSFFASTMFAFAVIFMIVPVAFVIGFVIFCRRKRRPRYTHA</sequence>
<feature type="chain" id="PRO_5037608437" evidence="2">
    <location>
        <begin position="19"/>
        <end position="191"/>
    </location>
</feature>
<reference evidence="3 4" key="1">
    <citation type="journal article" date="2021" name="Genome Biol.">
        <title>AFLAP: assembly-free linkage analysis pipeline using k-mers from genome sequencing data.</title>
        <authorList>
            <person name="Fletcher K."/>
            <person name="Zhang L."/>
            <person name="Gil J."/>
            <person name="Han R."/>
            <person name="Cavanaugh K."/>
            <person name="Michelmore R."/>
        </authorList>
    </citation>
    <scope>NUCLEOTIDE SEQUENCE [LARGE SCALE GENOMIC DNA]</scope>
    <source>
        <strain evidence="3 4">SF5</strain>
    </source>
</reference>
<dbReference type="OrthoDB" id="124748at2759"/>
<protein>
    <submittedName>
        <fullName evidence="3">Uncharacterized protein</fullName>
    </submittedName>
</protein>
<accession>A0A976FEL1</accession>
<feature type="transmembrane region" description="Helical" evidence="1">
    <location>
        <begin position="153"/>
        <end position="179"/>
    </location>
</feature>
<dbReference type="EMBL" id="SHOA02000001">
    <property type="protein sequence ID" value="TDH65332.1"/>
    <property type="molecule type" value="Genomic_DNA"/>
</dbReference>
<evidence type="ECO:0000256" key="1">
    <source>
        <dbReference type="SAM" id="Phobius"/>
    </source>
</evidence>
<dbReference type="Proteomes" id="UP000294530">
    <property type="component" value="Unassembled WGS sequence"/>
</dbReference>
<comment type="caution">
    <text evidence="3">The sequence shown here is derived from an EMBL/GenBank/DDBJ whole genome shotgun (WGS) entry which is preliminary data.</text>
</comment>
<dbReference type="AlphaFoldDB" id="A0A976FEL1"/>
<name>A0A976FEL1_BRELC</name>
<gene>
    <name evidence="3" type="ORF">CCR75_008154</name>
</gene>
<keyword evidence="2" id="KW-0732">Signal</keyword>